<proteinExistence type="inferred from homology"/>
<organism evidence="10 11">
    <name type="scientific">Corynebacterium phocae</name>
    <dbReference type="NCBI Taxonomy" id="161895"/>
    <lineage>
        <taxon>Bacteria</taxon>
        <taxon>Bacillati</taxon>
        <taxon>Actinomycetota</taxon>
        <taxon>Actinomycetes</taxon>
        <taxon>Mycobacteriales</taxon>
        <taxon>Corynebacteriaceae</taxon>
        <taxon>Corynebacterium</taxon>
    </lineage>
</organism>
<dbReference type="EMBL" id="CP009249">
    <property type="protein sequence ID" value="APT92217.1"/>
    <property type="molecule type" value="Genomic_DNA"/>
</dbReference>
<dbReference type="OrthoDB" id="5242303at2"/>
<keyword evidence="6 9" id="KW-0472">Membrane</keyword>
<feature type="transmembrane region" description="Helical" evidence="9">
    <location>
        <begin position="375"/>
        <end position="395"/>
    </location>
</feature>
<dbReference type="KEGG" id="cpho:CPHO_04170"/>
<dbReference type="InterPro" id="IPR049829">
    <property type="entry name" value="MptA/B-like"/>
</dbReference>
<keyword evidence="2" id="KW-0328">Glycosyltransferase</keyword>
<dbReference type="AlphaFoldDB" id="A0A1L7D2C9"/>
<comment type="subcellular location">
    <subcellularLocation>
        <location evidence="1">Membrane</location>
        <topology evidence="1">Multi-pass membrane protein</topology>
    </subcellularLocation>
</comment>
<feature type="transmembrane region" description="Helical" evidence="9">
    <location>
        <begin position="103"/>
        <end position="122"/>
    </location>
</feature>
<keyword evidence="4 9" id="KW-0812">Transmembrane</keyword>
<evidence type="ECO:0000256" key="2">
    <source>
        <dbReference type="ARBA" id="ARBA00022676"/>
    </source>
</evidence>
<name>A0A1L7D2C9_9CORY</name>
<dbReference type="Proteomes" id="UP000185491">
    <property type="component" value="Chromosome"/>
</dbReference>
<feature type="transmembrane region" description="Helical" evidence="9">
    <location>
        <begin position="402"/>
        <end position="425"/>
    </location>
</feature>
<evidence type="ECO:0000256" key="9">
    <source>
        <dbReference type="SAM" id="Phobius"/>
    </source>
</evidence>
<evidence type="ECO:0000256" key="4">
    <source>
        <dbReference type="ARBA" id="ARBA00022692"/>
    </source>
</evidence>
<evidence type="ECO:0000256" key="5">
    <source>
        <dbReference type="ARBA" id="ARBA00022989"/>
    </source>
</evidence>
<dbReference type="STRING" id="161895.CPHO_04170"/>
<evidence type="ECO:0000256" key="8">
    <source>
        <dbReference type="NCBIfam" id="TIGR03459"/>
    </source>
</evidence>
<evidence type="ECO:0000256" key="3">
    <source>
        <dbReference type="ARBA" id="ARBA00022679"/>
    </source>
</evidence>
<keyword evidence="3 10" id="KW-0808">Transferase</keyword>
<evidence type="ECO:0000256" key="7">
    <source>
        <dbReference type="ARBA" id="ARBA00043987"/>
    </source>
</evidence>
<protein>
    <recommendedName>
        <fullName evidence="8">Alpha-(1-&gt;6)-mannopyranosyltransferase A</fullName>
    </recommendedName>
</protein>
<sequence length="494" mass="52236">MVRTPEVRTSVTPWPLRLGVAGTVVLALASFGGGATRHRGGVLEALGLSFFSFGHGRNLSILGFWTGVFLLVAAWVGVGKYLVAPVLAKRNIPDAFSRLRTTVWVWVAPLLLAGPIASRDVYSYLMQGAMVRDGFDPYTQGAAVNPGPFLLEVSQDWRNTTTPYGPLHLLTGNMVTSVVGDNVTAGIVVYKLLSVAGFLAISWAVPRIATALGGNPVVALWLGVANPVMIIHLVGGMHNESIMVALVSLGLLAALRGGRGSMAGGVGLIALAVSLKATAFLAMPFVLWLFINRATQPAKKFAAFLAGGVVIVAETALVLAAVTALSGVSWGWLTEISGNSKVINPLAGPTLLTDFLTPLLQLFDPEVTYNGVLSAARTAGMICMLVGLVVVWWLARGGRRQAIFGTVAAYQVAFAFNSVTLPWYFASSISLVGTPTPPRWLLKLATGGSVVVALAFAGDGNHQLYNWWWMLATAAGAWWAAGWIFDPQATKARA</sequence>
<keyword evidence="5 9" id="KW-1133">Transmembrane helix</keyword>
<reference evidence="10 11" key="1">
    <citation type="submission" date="2014-08" db="EMBL/GenBank/DDBJ databases">
        <title>Complete genome sequence of Corynebacterium phocae M408/89/1(T)(=DSM 44612(T)), isolated from the common seal (Phoca vitulina).</title>
        <authorList>
            <person name="Ruckert C."/>
            <person name="Albersmeier A."/>
            <person name="Winkler A."/>
            <person name="Kalinowski J."/>
        </authorList>
    </citation>
    <scope>NUCLEOTIDE SEQUENCE [LARGE SCALE GENOMIC DNA]</scope>
    <source>
        <strain evidence="10 11">M408/89/1</strain>
    </source>
</reference>
<feature type="transmembrane region" description="Helical" evidence="9">
    <location>
        <begin position="303"/>
        <end position="330"/>
    </location>
</feature>
<dbReference type="GO" id="GO:0016020">
    <property type="term" value="C:membrane"/>
    <property type="evidence" value="ECO:0007669"/>
    <property type="project" value="UniProtKB-SubCell"/>
</dbReference>
<comment type="similarity">
    <text evidence="7">Belongs to the MptA/B family.</text>
</comment>
<evidence type="ECO:0000313" key="10">
    <source>
        <dbReference type="EMBL" id="APT92217.1"/>
    </source>
</evidence>
<feature type="transmembrane region" description="Helical" evidence="9">
    <location>
        <begin position="464"/>
        <end position="485"/>
    </location>
</feature>
<keyword evidence="11" id="KW-1185">Reference proteome</keyword>
<dbReference type="InterPro" id="IPR017822">
    <property type="entry name" value="MptA-like"/>
</dbReference>
<gene>
    <name evidence="10" type="ORF">CPHO_04170</name>
</gene>
<dbReference type="NCBIfam" id="TIGR03459">
    <property type="entry name" value="crt_membr"/>
    <property type="match status" value="1"/>
</dbReference>
<feature type="transmembrane region" description="Helical" evidence="9">
    <location>
        <begin position="217"/>
        <end position="235"/>
    </location>
</feature>
<dbReference type="Pfam" id="PF26314">
    <property type="entry name" value="MptA_B_family"/>
    <property type="match status" value="1"/>
</dbReference>
<evidence type="ECO:0000256" key="6">
    <source>
        <dbReference type="ARBA" id="ARBA00023136"/>
    </source>
</evidence>
<evidence type="ECO:0000256" key="1">
    <source>
        <dbReference type="ARBA" id="ARBA00004141"/>
    </source>
</evidence>
<dbReference type="NCBIfam" id="NF038066">
    <property type="entry name" value="MptB"/>
    <property type="match status" value="1"/>
</dbReference>
<dbReference type="GO" id="GO:0016757">
    <property type="term" value="F:glycosyltransferase activity"/>
    <property type="evidence" value="ECO:0007669"/>
    <property type="project" value="UniProtKB-KW"/>
</dbReference>
<feature type="transmembrane region" description="Helical" evidence="9">
    <location>
        <begin position="265"/>
        <end position="291"/>
    </location>
</feature>
<accession>A0A1L7D2C9</accession>
<feature type="transmembrane region" description="Helical" evidence="9">
    <location>
        <begin position="183"/>
        <end position="205"/>
    </location>
</feature>
<feature type="transmembrane region" description="Helical" evidence="9">
    <location>
        <begin position="61"/>
        <end position="83"/>
    </location>
</feature>
<evidence type="ECO:0000313" key="11">
    <source>
        <dbReference type="Proteomes" id="UP000185491"/>
    </source>
</evidence>
<feature type="transmembrane region" description="Helical" evidence="9">
    <location>
        <begin position="440"/>
        <end position="457"/>
    </location>
</feature>